<protein>
    <recommendedName>
        <fullName evidence="1">Double jelly roll-like domain-containing protein</fullName>
    </recommendedName>
</protein>
<evidence type="ECO:0000259" key="1">
    <source>
        <dbReference type="Pfam" id="PF21738"/>
    </source>
</evidence>
<keyword evidence="3" id="KW-1185">Reference proteome</keyword>
<dbReference type="Pfam" id="PF21738">
    <property type="entry name" value="DJR-like_dom"/>
    <property type="match status" value="1"/>
</dbReference>
<dbReference type="OrthoDB" id="6602908at2759"/>
<dbReference type="InterPro" id="IPR049512">
    <property type="entry name" value="DJR-like_dom"/>
</dbReference>
<accession>A0A6G0SUX2</accession>
<evidence type="ECO:0000313" key="3">
    <source>
        <dbReference type="Proteomes" id="UP000475862"/>
    </source>
</evidence>
<dbReference type="PANTHER" id="PTHR36159:SF1">
    <property type="entry name" value="RETROVIRUS-RELATED POL POLYPROTEIN FROM TRANSPOSON 412-LIKE PROTEIN"/>
    <property type="match status" value="1"/>
</dbReference>
<reference evidence="2 3" key="1">
    <citation type="submission" date="2019-08" db="EMBL/GenBank/DDBJ databases">
        <title>The genome of the soybean aphid Biotype 1, its phylome, world population structure and adaptation to the North American continent.</title>
        <authorList>
            <person name="Giordano R."/>
            <person name="Donthu R.K."/>
            <person name="Hernandez A.G."/>
            <person name="Wright C.L."/>
            <person name="Zimin A.V."/>
        </authorList>
    </citation>
    <scope>NUCLEOTIDE SEQUENCE [LARGE SCALE GENOMIC DNA]</scope>
    <source>
        <tissue evidence="2">Whole aphids</tissue>
    </source>
</reference>
<feature type="domain" description="Double jelly roll-like" evidence="1">
    <location>
        <begin position="55"/>
        <end position="226"/>
    </location>
</feature>
<comment type="caution">
    <text evidence="2">The sequence shown here is derived from an EMBL/GenBank/DDBJ whole genome shotgun (WGS) entry which is preliminary data.</text>
</comment>
<name>A0A6G0SUX2_APHGL</name>
<dbReference type="Proteomes" id="UP000475862">
    <property type="component" value="Unassembled WGS sequence"/>
</dbReference>
<dbReference type="AlphaFoldDB" id="A0A6G0SUX2"/>
<sequence>MSLIWAPLYIIQGLPRYLQVPDGQQHLHPLLPTPLRYPRDTMRQLYDYNILPEHVALSNNGYSYLFEQIRLEMYGIEIDSTRVLGITSSLKGYLSGTPDNYNCYENSGWNFKNATQSANDKGEFSACIPLKYWLGFFEDYRKILVNSRLELILTRSHSDLNALRLKSGINTTTAKVSLNKIVWKVPHITVDDGERLKLLKLVEKEKSLFILFRSFETFEYPELGTAK</sequence>
<organism evidence="2 3">
    <name type="scientific">Aphis glycines</name>
    <name type="common">Soybean aphid</name>
    <dbReference type="NCBI Taxonomy" id="307491"/>
    <lineage>
        <taxon>Eukaryota</taxon>
        <taxon>Metazoa</taxon>
        <taxon>Ecdysozoa</taxon>
        <taxon>Arthropoda</taxon>
        <taxon>Hexapoda</taxon>
        <taxon>Insecta</taxon>
        <taxon>Pterygota</taxon>
        <taxon>Neoptera</taxon>
        <taxon>Paraneoptera</taxon>
        <taxon>Hemiptera</taxon>
        <taxon>Sternorrhyncha</taxon>
        <taxon>Aphidomorpha</taxon>
        <taxon>Aphidoidea</taxon>
        <taxon>Aphididae</taxon>
        <taxon>Aphidini</taxon>
        <taxon>Aphis</taxon>
        <taxon>Aphis</taxon>
    </lineage>
</organism>
<dbReference type="PANTHER" id="PTHR36159">
    <property type="entry name" value="PROTEIN CBG23766"/>
    <property type="match status" value="1"/>
</dbReference>
<evidence type="ECO:0000313" key="2">
    <source>
        <dbReference type="EMBL" id="KAE9522176.1"/>
    </source>
</evidence>
<proteinExistence type="predicted"/>
<dbReference type="EMBL" id="VYZN01001597">
    <property type="protein sequence ID" value="KAE9522176.1"/>
    <property type="molecule type" value="Genomic_DNA"/>
</dbReference>
<gene>
    <name evidence="2" type="ORF">AGLY_017436</name>
</gene>